<evidence type="ECO:0000256" key="1">
    <source>
        <dbReference type="SAM" id="Phobius"/>
    </source>
</evidence>
<feature type="transmembrane region" description="Helical" evidence="1">
    <location>
        <begin position="91"/>
        <end position="108"/>
    </location>
</feature>
<keyword evidence="1" id="KW-0812">Transmembrane</keyword>
<reference evidence="2" key="1">
    <citation type="submission" date="2016-03" db="EMBL/GenBank/DDBJ databases">
        <authorList>
            <person name="Ploux O."/>
        </authorList>
    </citation>
    <scope>NUCLEOTIDE SEQUENCE</scope>
    <source>
        <strain evidence="2">UC10</strain>
    </source>
</reference>
<name>A0A1Y5NUW1_9MYCO</name>
<feature type="transmembrane region" description="Helical" evidence="1">
    <location>
        <begin position="68"/>
        <end position="85"/>
    </location>
</feature>
<protein>
    <recommendedName>
        <fullName evidence="3">Integral membrane protein</fullName>
    </recommendedName>
</protein>
<accession>A0A1Y5NUW1</accession>
<dbReference type="AlphaFoldDB" id="A0A1Y5NUW1"/>
<evidence type="ECO:0008006" key="3">
    <source>
        <dbReference type="Google" id="ProtNLM"/>
    </source>
</evidence>
<feature type="transmembrane region" description="Helical" evidence="1">
    <location>
        <begin position="32"/>
        <end position="61"/>
    </location>
</feature>
<gene>
    <name evidence="2" type="ORF">MHPYR_10040</name>
</gene>
<sequence>MTSRRLLAAGFGVVMAGAVAVGADTRGLIAVAVALIAVLAGLCLRVAATAAVLAVIGAIALSGPQPMLTAVSGVCAAAYLVLVHATLTRPTAVGIAGFAAVGILATTLPSGLPWLPLLAPVAVVAVIGVALSPFLRAED</sequence>
<organism evidence="2">
    <name type="scientific">uncultured Mycobacterium sp</name>
    <dbReference type="NCBI Taxonomy" id="171292"/>
    <lineage>
        <taxon>Bacteria</taxon>
        <taxon>Bacillati</taxon>
        <taxon>Actinomycetota</taxon>
        <taxon>Actinomycetes</taxon>
        <taxon>Mycobacteriales</taxon>
        <taxon>Mycobacteriaceae</taxon>
        <taxon>Mycobacterium</taxon>
        <taxon>environmental samples</taxon>
    </lineage>
</organism>
<feature type="transmembrane region" description="Helical" evidence="1">
    <location>
        <begin position="115"/>
        <end position="135"/>
    </location>
</feature>
<keyword evidence="1" id="KW-1133">Transmembrane helix</keyword>
<keyword evidence="1" id="KW-0472">Membrane</keyword>
<evidence type="ECO:0000313" key="2">
    <source>
        <dbReference type="EMBL" id="SBS70202.1"/>
    </source>
</evidence>
<dbReference type="EMBL" id="FLQS01000001">
    <property type="protein sequence ID" value="SBS70202.1"/>
    <property type="molecule type" value="Genomic_DNA"/>
</dbReference>
<proteinExistence type="predicted"/>